<organism evidence="2 3">
    <name type="scientific">Modicella reniformis</name>
    <dbReference type="NCBI Taxonomy" id="1440133"/>
    <lineage>
        <taxon>Eukaryota</taxon>
        <taxon>Fungi</taxon>
        <taxon>Fungi incertae sedis</taxon>
        <taxon>Mucoromycota</taxon>
        <taxon>Mortierellomycotina</taxon>
        <taxon>Mortierellomycetes</taxon>
        <taxon>Mortierellales</taxon>
        <taxon>Mortierellaceae</taxon>
        <taxon>Modicella</taxon>
    </lineage>
</organism>
<dbReference type="InterPro" id="IPR006145">
    <property type="entry name" value="PsdUridine_synth_RsuA/RluA"/>
</dbReference>
<accession>A0A9P6SV62</accession>
<reference evidence="2" key="1">
    <citation type="journal article" date="2020" name="Fungal Divers.">
        <title>Resolving the Mortierellaceae phylogeny through synthesis of multi-gene phylogenetics and phylogenomics.</title>
        <authorList>
            <person name="Vandepol N."/>
            <person name="Liber J."/>
            <person name="Desiro A."/>
            <person name="Na H."/>
            <person name="Kennedy M."/>
            <person name="Barry K."/>
            <person name="Grigoriev I.V."/>
            <person name="Miller A.N."/>
            <person name="O'Donnell K."/>
            <person name="Stajich J.E."/>
            <person name="Bonito G."/>
        </authorList>
    </citation>
    <scope>NUCLEOTIDE SEQUENCE</scope>
    <source>
        <strain evidence="2">MES-2147</strain>
    </source>
</reference>
<dbReference type="Gene3D" id="3.30.2350.10">
    <property type="entry name" value="Pseudouridine synthase"/>
    <property type="match status" value="1"/>
</dbReference>
<dbReference type="SUPFAM" id="SSF55120">
    <property type="entry name" value="Pseudouridine synthase"/>
    <property type="match status" value="1"/>
</dbReference>
<dbReference type="InterPro" id="IPR020103">
    <property type="entry name" value="PsdUridine_synth_cat_dom_sf"/>
</dbReference>
<dbReference type="Proteomes" id="UP000749646">
    <property type="component" value="Unassembled WGS sequence"/>
</dbReference>
<dbReference type="InterPro" id="IPR006224">
    <property type="entry name" value="PsdUridine_synth_RluA-like_CS"/>
</dbReference>
<protein>
    <submittedName>
        <fullName evidence="2">RNA pseudouridylate synthase domain containing protein 2</fullName>
    </submittedName>
</protein>
<evidence type="ECO:0000313" key="3">
    <source>
        <dbReference type="Proteomes" id="UP000749646"/>
    </source>
</evidence>
<name>A0A9P6SV62_9FUNG</name>
<dbReference type="GO" id="GO:0009982">
    <property type="term" value="F:pseudouridine synthase activity"/>
    <property type="evidence" value="ECO:0007669"/>
    <property type="project" value="InterPro"/>
</dbReference>
<evidence type="ECO:0000259" key="1">
    <source>
        <dbReference type="Pfam" id="PF00849"/>
    </source>
</evidence>
<keyword evidence="3" id="KW-1185">Reference proteome</keyword>
<dbReference type="EMBL" id="JAAAHW010000064">
    <property type="protein sequence ID" value="KAG0006738.1"/>
    <property type="molecule type" value="Genomic_DNA"/>
</dbReference>
<dbReference type="PANTHER" id="PTHR21600:SF40">
    <property type="entry name" value="PSEUDOURIDYLATE SYNTHASE RPUSD2"/>
    <property type="match status" value="1"/>
</dbReference>
<dbReference type="OrthoDB" id="424794at2759"/>
<dbReference type="InterPro" id="IPR050188">
    <property type="entry name" value="RluA_PseudoU_synthase"/>
</dbReference>
<dbReference type="Pfam" id="PF00849">
    <property type="entry name" value="PseudoU_synth_2"/>
    <property type="match status" value="1"/>
</dbReference>
<comment type="caution">
    <text evidence="2">The sequence shown here is derived from an EMBL/GenBank/DDBJ whole genome shotgun (WGS) entry which is preliminary data.</text>
</comment>
<dbReference type="GO" id="GO:0003723">
    <property type="term" value="F:RNA binding"/>
    <property type="evidence" value="ECO:0007669"/>
    <property type="project" value="InterPro"/>
</dbReference>
<gene>
    <name evidence="2" type="primary">RPUSD2</name>
    <name evidence="2" type="ORF">BGZ65_004416</name>
</gene>
<evidence type="ECO:0000313" key="2">
    <source>
        <dbReference type="EMBL" id="KAG0006738.1"/>
    </source>
</evidence>
<dbReference type="GO" id="GO:0000455">
    <property type="term" value="P:enzyme-directed rRNA pseudouridine synthesis"/>
    <property type="evidence" value="ECO:0007669"/>
    <property type="project" value="TreeGrafter"/>
</dbReference>
<dbReference type="AlphaFoldDB" id="A0A9P6SV62"/>
<proteinExistence type="predicted"/>
<dbReference type="PROSITE" id="PS01129">
    <property type="entry name" value="PSI_RLU"/>
    <property type="match status" value="1"/>
</dbReference>
<sequence>MATTVNDCLCRLPWQMLRPAITHLASTGEAITAMSPKVLKPLRKGKALMETPRPEYYFENGLRKVKPYCQTYLAHVKNRWINRTVSDVFASEMPRRCTRNMIIEAMKRGDVLVNDTVVSPDFVLKGGESLRSINCHRHEPPVPDTPIRVLEQTQDYIVFDKPHGITVHPNELNFFNTALEILRRDHDIPHYMHAVNRLDAVTSGVVIFANVADPAVRQRFQPPNVDTDAESDPLIQKEYICRVVGEFPKDPVVVKEPILQSTGKVAIDPAGKPSETRFVRRWYDPTSDSSLVSCYLATGRQHQIRLHVAHLQHPIVNDKLYNPGYKKDLASVNPELTINGETRFYPTVIPPESQPYMPYYITPEIPCHKCKEEREGANVPNPKNMKIWLRAIRYQGPDWKFEVDLPDWADPGVVK</sequence>
<dbReference type="PANTHER" id="PTHR21600">
    <property type="entry name" value="MITOCHONDRIAL RNA PSEUDOURIDINE SYNTHASE"/>
    <property type="match status" value="1"/>
</dbReference>
<feature type="domain" description="Pseudouridine synthase RsuA/RluA-like" evidence="1">
    <location>
        <begin position="155"/>
        <end position="310"/>
    </location>
</feature>